<reference evidence="1 2" key="1">
    <citation type="submission" date="2022-06" db="EMBL/GenBank/DDBJ databases">
        <title>Mycolicibacterium sp. CAU 1645 isolated from seawater.</title>
        <authorList>
            <person name="Kim W."/>
        </authorList>
    </citation>
    <scope>NUCLEOTIDE SEQUENCE [LARGE SCALE GENOMIC DNA]</scope>
    <source>
        <strain evidence="1 2">CAU 1645</strain>
    </source>
</reference>
<proteinExistence type="predicted"/>
<sequence length="267" mass="27886">MYVTAERLAIADRAVVETFKQTSIAWQAFPNWNTGDPGQSRVRSDVLDTPSFLPLHLEEVQFQASLAQLGAPTPDSLLAEVMARATKLAAQVDARAFTSIIAAAAAAAAAAGNADTEVVLSTPPDIMDALIDARASVEDAGYRAPSCLITNTAGIKALNRLDDGRPAYDAIVKAANINSVHRTSLLPGKSPNPLMLLIGRRNRMAHGAAAEASPGEEPVDLAVSVVPSLEILGEAGSDVGGIELGLRIRFATRVTDPEGVVRLTGSA</sequence>
<accession>A0ABT1MCG3</accession>
<keyword evidence="2" id="KW-1185">Reference proteome</keyword>
<evidence type="ECO:0000313" key="1">
    <source>
        <dbReference type="EMBL" id="MCP9275472.1"/>
    </source>
</evidence>
<gene>
    <name evidence="1" type="ORF">NM203_25100</name>
</gene>
<dbReference type="RefSeq" id="WP_255063313.1">
    <property type="nucleotide sequence ID" value="NZ_JANDBD010000011.1"/>
</dbReference>
<dbReference type="Proteomes" id="UP001651690">
    <property type="component" value="Unassembled WGS sequence"/>
</dbReference>
<dbReference type="EMBL" id="JANDBD010000011">
    <property type="protein sequence ID" value="MCP9275472.1"/>
    <property type="molecule type" value="Genomic_DNA"/>
</dbReference>
<evidence type="ECO:0000313" key="2">
    <source>
        <dbReference type="Proteomes" id="UP001651690"/>
    </source>
</evidence>
<name>A0ABT1MCG3_9MYCO</name>
<organism evidence="1 2">
    <name type="scientific">Mycolicibacterium arenosum</name>
    <dbReference type="NCBI Taxonomy" id="2952157"/>
    <lineage>
        <taxon>Bacteria</taxon>
        <taxon>Bacillati</taxon>
        <taxon>Actinomycetota</taxon>
        <taxon>Actinomycetes</taxon>
        <taxon>Mycobacteriales</taxon>
        <taxon>Mycobacteriaceae</taxon>
        <taxon>Mycolicibacterium</taxon>
    </lineage>
</organism>
<comment type="caution">
    <text evidence="1">The sequence shown here is derived from an EMBL/GenBank/DDBJ whole genome shotgun (WGS) entry which is preliminary data.</text>
</comment>
<protein>
    <submittedName>
        <fullName evidence="1">Uncharacterized protein</fullName>
    </submittedName>
</protein>